<reference evidence="2 3" key="1">
    <citation type="submission" date="2018-06" db="EMBL/GenBank/DDBJ databases">
        <title>Mucibacter soli gen. nov., sp. nov., a new member of the family Chitinophagaceae producing mucin.</title>
        <authorList>
            <person name="Kim M.-K."/>
            <person name="Park S."/>
            <person name="Kim T.-S."/>
            <person name="Joung Y."/>
            <person name="Han J.-H."/>
            <person name="Kim S.B."/>
        </authorList>
    </citation>
    <scope>NUCLEOTIDE SEQUENCE [LARGE SCALE GENOMIC DNA]</scope>
    <source>
        <strain evidence="2 3">R1-15</strain>
    </source>
</reference>
<accession>A0A2W2BKM9</accession>
<feature type="chain" id="PRO_5016043463" description="Porin" evidence="1">
    <location>
        <begin position="20"/>
        <end position="401"/>
    </location>
</feature>
<evidence type="ECO:0000256" key="1">
    <source>
        <dbReference type="SAM" id="SignalP"/>
    </source>
</evidence>
<protein>
    <recommendedName>
        <fullName evidence="4">Porin</fullName>
    </recommendedName>
</protein>
<evidence type="ECO:0000313" key="3">
    <source>
        <dbReference type="Proteomes" id="UP000248745"/>
    </source>
</evidence>
<evidence type="ECO:0000313" key="2">
    <source>
        <dbReference type="EMBL" id="PZF74026.1"/>
    </source>
</evidence>
<comment type="caution">
    <text evidence="2">The sequence shown here is derived from an EMBL/GenBank/DDBJ whole genome shotgun (WGS) entry which is preliminary data.</text>
</comment>
<keyword evidence="3" id="KW-1185">Reference proteome</keyword>
<keyword evidence="1" id="KW-0732">Signal</keyword>
<dbReference type="OrthoDB" id="5505971at2"/>
<proteinExistence type="predicted"/>
<sequence length="401" mass="42416">MKRILFLYLLLAASITATAQKVKVLNANFGIIYPFSTNGVHAPNDTNHLSLHLISGVSAKETGFALSGITNVILQEASGMELAGFSNHVKGHVQGMQLAGFLNTAGSVNGVQVAGFSNITKQESGIQVSGFFNHATDAMVQTAGFLNMGRDICAVQAAGFGNVGRDVNATQAAGFFNLGRNVNGVQAAGFVNIGKNINGAQAAGFCNVATDVNGAQVAGFVNKARKVKGAQVAGFINVADSSDYPIALVNIIKNGTQSIGITVDESATTLVAFRSGGKYLYGILGAGYNFQETSDLYAGEAGLGAHLFTIKHFQLNAETVLTSLTDFKNGAYLRSSIRILPTLHFADRFDLFGGVSFNHVYTTLHKDDVPKTDYIWSDQESGHFNGLYIGGIVGIQCRINR</sequence>
<dbReference type="Proteomes" id="UP000248745">
    <property type="component" value="Unassembled WGS sequence"/>
</dbReference>
<dbReference type="AlphaFoldDB" id="A0A2W2BKM9"/>
<dbReference type="EMBL" id="QKTW01000007">
    <property type="protein sequence ID" value="PZF74026.1"/>
    <property type="molecule type" value="Genomic_DNA"/>
</dbReference>
<name>A0A2W2BKM9_9BACT</name>
<evidence type="ECO:0008006" key="4">
    <source>
        <dbReference type="Google" id="ProtNLM"/>
    </source>
</evidence>
<gene>
    <name evidence="2" type="ORF">DN068_04840</name>
</gene>
<organism evidence="2 3">
    <name type="scientific">Taibaiella soli</name>
    <dbReference type="NCBI Taxonomy" id="1649169"/>
    <lineage>
        <taxon>Bacteria</taxon>
        <taxon>Pseudomonadati</taxon>
        <taxon>Bacteroidota</taxon>
        <taxon>Chitinophagia</taxon>
        <taxon>Chitinophagales</taxon>
        <taxon>Chitinophagaceae</taxon>
        <taxon>Taibaiella</taxon>
    </lineage>
</organism>
<dbReference type="RefSeq" id="WP_110997768.1">
    <property type="nucleotide sequence ID" value="NZ_QKTW01000007.1"/>
</dbReference>
<feature type="signal peptide" evidence="1">
    <location>
        <begin position="1"/>
        <end position="19"/>
    </location>
</feature>